<dbReference type="EMBL" id="BGPR01033125">
    <property type="protein sequence ID" value="GBO06964.1"/>
    <property type="molecule type" value="Genomic_DNA"/>
</dbReference>
<protein>
    <submittedName>
        <fullName evidence="1">Uncharacterized protein</fullName>
    </submittedName>
</protein>
<sequence>MHLHPFPSDFRIKYTPVYKFESWFNAFQTTGMTAQSDLRSSASIQPVQILPTRSHNRRRFLSVQMAVHPLGQMRKLDSPSVQMAGILIQMAEISAQSDG</sequence>
<organism evidence="1 2">
    <name type="scientific">Araneus ventricosus</name>
    <name type="common">Orbweaver spider</name>
    <name type="synonym">Epeira ventricosa</name>
    <dbReference type="NCBI Taxonomy" id="182803"/>
    <lineage>
        <taxon>Eukaryota</taxon>
        <taxon>Metazoa</taxon>
        <taxon>Ecdysozoa</taxon>
        <taxon>Arthropoda</taxon>
        <taxon>Chelicerata</taxon>
        <taxon>Arachnida</taxon>
        <taxon>Araneae</taxon>
        <taxon>Araneomorphae</taxon>
        <taxon>Entelegynae</taxon>
        <taxon>Araneoidea</taxon>
        <taxon>Araneidae</taxon>
        <taxon>Araneus</taxon>
    </lineage>
</organism>
<accession>A0A4Y2U4N9</accession>
<proteinExistence type="predicted"/>
<keyword evidence="2" id="KW-1185">Reference proteome</keyword>
<reference evidence="1 2" key="1">
    <citation type="journal article" date="2019" name="Sci. Rep.">
        <title>Orb-weaving spider Araneus ventricosus genome elucidates the spidroin gene catalogue.</title>
        <authorList>
            <person name="Kono N."/>
            <person name="Nakamura H."/>
            <person name="Ohtoshi R."/>
            <person name="Moran D.A.P."/>
            <person name="Shinohara A."/>
            <person name="Yoshida Y."/>
            <person name="Fujiwara M."/>
            <person name="Mori M."/>
            <person name="Tomita M."/>
            <person name="Arakawa K."/>
        </authorList>
    </citation>
    <scope>NUCLEOTIDE SEQUENCE [LARGE SCALE GENOMIC DNA]</scope>
</reference>
<name>A0A4Y2U4N9_ARAVE</name>
<evidence type="ECO:0000313" key="1">
    <source>
        <dbReference type="EMBL" id="GBO06964.1"/>
    </source>
</evidence>
<gene>
    <name evidence="1" type="ORF">AVEN_67397_1</name>
</gene>
<comment type="caution">
    <text evidence="1">The sequence shown here is derived from an EMBL/GenBank/DDBJ whole genome shotgun (WGS) entry which is preliminary data.</text>
</comment>
<dbReference type="AlphaFoldDB" id="A0A4Y2U4N9"/>
<dbReference type="Proteomes" id="UP000499080">
    <property type="component" value="Unassembled WGS sequence"/>
</dbReference>
<evidence type="ECO:0000313" key="2">
    <source>
        <dbReference type="Proteomes" id="UP000499080"/>
    </source>
</evidence>